<feature type="transmembrane region" description="Helical" evidence="5">
    <location>
        <begin position="420"/>
        <end position="442"/>
    </location>
</feature>
<keyword evidence="4" id="KW-0560">Oxidoreductase</keyword>
<keyword evidence="5" id="KW-1133">Transmembrane helix</keyword>
<dbReference type="InterPro" id="IPR051799">
    <property type="entry name" value="NADH_flavin_oxidoreductase"/>
</dbReference>
<evidence type="ECO:0000256" key="5">
    <source>
        <dbReference type="SAM" id="Phobius"/>
    </source>
</evidence>
<feature type="domain" description="NADH:flavin oxidoreductase/NADH oxidase N-terminal" evidence="6">
    <location>
        <begin position="174"/>
        <end position="391"/>
    </location>
</feature>
<keyword evidence="8" id="KW-1185">Reference proteome</keyword>
<dbReference type="Pfam" id="PF00724">
    <property type="entry name" value="Oxidored_FMN"/>
    <property type="match status" value="1"/>
</dbReference>
<dbReference type="EMBL" id="JAACJJ010000028">
    <property type="protein sequence ID" value="KAF5320851.1"/>
    <property type="molecule type" value="Genomic_DNA"/>
</dbReference>
<keyword evidence="2" id="KW-0285">Flavoprotein</keyword>
<dbReference type="PANTHER" id="PTHR43656">
    <property type="entry name" value="BINDING OXIDOREDUCTASE, PUTATIVE (AFU_ORTHOLOGUE AFUA_2G08260)-RELATED"/>
    <property type="match status" value="1"/>
</dbReference>
<evidence type="ECO:0000256" key="2">
    <source>
        <dbReference type="ARBA" id="ARBA00022630"/>
    </source>
</evidence>
<keyword evidence="5" id="KW-0472">Membrane</keyword>
<sequence length="506" mass="55492">MIFEPVTLPCGRTIDNRLVKVAMYEHLATFPGGPPNEHHFRLYSEWAKHGWGMVITGNVSVVPDHLGLGRDVVVPASIDAPDALEPFKKLADAIHGTWDASNMNSSVRDVDDWRNTRNSGRTLALMQLNHAGRQSGNIIGGRLLFIPPLAPSSIRLGFKDPSPLKSLLNAILFQTPCEMTTSDISTVIGRFITGAVLAYRAGFDGVQLHAAHGYLLAQFMSPKSNTRKDAYSVDKALDLIKTISKGIRDATAPDFIIAIKLNAADYSSSDGNSLTDWERKALKDVVDIAGWGLVDFIEISGGDYENPEFMKDAQPSGSKRQAFFSRFSHQALRTLDCLRASTVHSVPLILLTGGLRTPALLHSALEQRHADLLGIGRGSVLCPDLPVVLRSRSHKQDDAPFSAEPDFSTPNILRQPPFSWLWSLIPKIELIGAGIGMAWFVVRIRAMSDPRFKIGSETNNIGGIEAVARMWAWTPRQATSQSAQPMPWPLILGYLSLALVAIFTRT</sequence>
<evidence type="ECO:0000313" key="8">
    <source>
        <dbReference type="Proteomes" id="UP000567179"/>
    </source>
</evidence>
<dbReference type="AlphaFoldDB" id="A0A8H5BDF8"/>
<dbReference type="OrthoDB" id="1663137at2759"/>
<evidence type="ECO:0000256" key="1">
    <source>
        <dbReference type="ARBA" id="ARBA00005979"/>
    </source>
</evidence>
<evidence type="ECO:0000313" key="7">
    <source>
        <dbReference type="EMBL" id="KAF5320851.1"/>
    </source>
</evidence>
<proteinExistence type="inferred from homology"/>
<dbReference type="GO" id="GO:0010181">
    <property type="term" value="F:FMN binding"/>
    <property type="evidence" value="ECO:0007669"/>
    <property type="project" value="InterPro"/>
</dbReference>
<dbReference type="InterPro" id="IPR013785">
    <property type="entry name" value="Aldolase_TIM"/>
</dbReference>
<dbReference type="Gene3D" id="3.20.20.70">
    <property type="entry name" value="Aldolase class I"/>
    <property type="match status" value="1"/>
</dbReference>
<protein>
    <recommendedName>
        <fullName evidence="6">NADH:flavin oxidoreductase/NADH oxidase N-terminal domain-containing protein</fullName>
    </recommendedName>
</protein>
<evidence type="ECO:0000259" key="6">
    <source>
        <dbReference type="Pfam" id="PF00724"/>
    </source>
</evidence>
<dbReference type="Proteomes" id="UP000567179">
    <property type="component" value="Unassembled WGS sequence"/>
</dbReference>
<keyword evidence="3" id="KW-0288">FMN</keyword>
<accession>A0A8H5BDF8</accession>
<evidence type="ECO:0000256" key="3">
    <source>
        <dbReference type="ARBA" id="ARBA00022643"/>
    </source>
</evidence>
<name>A0A8H5BDF8_9AGAR</name>
<comment type="similarity">
    <text evidence="1">Belongs to the NADH:flavin oxidoreductase/NADH oxidase family.</text>
</comment>
<comment type="caution">
    <text evidence="7">The sequence shown here is derived from an EMBL/GenBank/DDBJ whole genome shotgun (WGS) entry which is preliminary data.</text>
</comment>
<dbReference type="GO" id="GO:0016491">
    <property type="term" value="F:oxidoreductase activity"/>
    <property type="evidence" value="ECO:0007669"/>
    <property type="project" value="UniProtKB-KW"/>
</dbReference>
<organism evidence="7 8">
    <name type="scientific">Psilocybe cf. subviscida</name>
    <dbReference type="NCBI Taxonomy" id="2480587"/>
    <lineage>
        <taxon>Eukaryota</taxon>
        <taxon>Fungi</taxon>
        <taxon>Dikarya</taxon>
        <taxon>Basidiomycota</taxon>
        <taxon>Agaricomycotina</taxon>
        <taxon>Agaricomycetes</taxon>
        <taxon>Agaricomycetidae</taxon>
        <taxon>Agaricales</taxon>
        <taxon>Agaricineae</taxon>
        <taxon>Strophariaceae</taxon>
        <taxon>Psilocybe</taxon>
    </lineage>
</organism>
<keyword evidence="5" id="KW-0812">Transmembrane</keyword>
<gene>
    <name evidence="7" type="ORF">D9619_000268</name>
</gene>
<dbReference type="InterPro" id="IPR001155">
    <property type="entry name" value="OxRdtase_FMN_N"/>
</dbReference>
<dbReference type="SUPFAM" id="SSF51395">
    <property type="entry name" value="FMN-linked oxidoreductases"/>
    <property type="match status" value="1"/>
</dbReference>
<reference evidence="7 8" key="1">
    <citation type="journal article" date="2020" name="ISME J.">
        <title>Uncovering the hidden diversity of litter-decomposition mechanisms in mushroom-forming fungi.</title>
        <authorList>
            <person name="Floudas D."/>
            <person name="Bentzer J."/>
            <person name="Ahren D."/>
            <person name="Johansson T."/>
            <person name="Persson P."/>
            <person name="Tunlid A."/>
        </authorList>
    </citation>
    <scope>NUCLEOTIDE SEQUENCE [LARGE SCALE GENOMIC DNA]</scope>
    <source>
        <strain evidence="7 8">CBS 101986</strain>
    </source>
</reference>
<evidence type="ECO:0000256" key="4">
    <source>
        <dbReference type="ARBA" id="ARBA00023002"/>
    </source>
</evidence>
<dbReference type="PANTHER" id="PTHR43656:SF2">
    <property type="entry name" value="BINDING OXIDOREDUCTASE, PUTATIVE (AFU_ORTHOLOGUE AFUA_2G08260)-RELATED"/>
    <property type="match status" value="1"/>
</dbReference>